<keyword evidence="7" id="KW-0812">Transmembrane</keyword>
<keyword evidence="7" id="KW-1133">Transmembrane helix</keyword>
<dbReference type="InParanoid" id="E4Y3D6"/>
<feature type="non-terminal residue" evidence="8">
    <location>
        <position position="1"/>
    </location>
</feature>
<dbReference type="Gene3D" id="1.20.1730.10">
    <property type="entry name" value="Sodium/glucose cotransporter"/>
    <property type="match status" value="1"/>
</dbReference>
<evidence type="ECO:0000313" key="9">
    <source>
        <dbReference type="Proteomes" id="UP000001307"/>
    </source>
</evidence>
<dbReference type="PANTHER" id="PTHR45897">
    <property type="entry name" value="HIGH-AFFINITY CHOLINE TRANSPORTER 1"/>
    <property type="match status" value="1"/>
</dbReference>
<dbReference type="GO" id="GO:0005886">
    <property type="term" value="C:plasma membrane"/>
    <property type="evidence" value="ECO:0007669"/>
    <property type="project" value="TreeGrafter"/>
</dbReference>
<dbReference type="Proteomes" id="UP000001307">
    <property type="component" value="Unassembled WGS sequence"/>
</dbReference>
<evidence type="ECO:0000256" key="6">
    <source>
        <dbReference type="ARBA" id="ARBA00023201"/>
    </source>
</evidence>
<feature type="transmembrane region" description="Helical" evidence="7">
    <location>
        <begin position="82"/>
        <end position="104"/>
    </location>
</feature>
<proteinExistence type="predicted"/>
<keyword evidence="9" id="KW-1185">Reference proteome</keyword>
<feature type="transmembrane region" description="Helical" evidence="7">
    <location>
        <begin position="6"/>
        <end position="35"/>
    </location>
</feature>
<dbReference type="GO" id="GO:0005307">
    <property type="term" value="F:choline:sodium symporter activity"/>
    <property type="evidence" value="ECO:0007669"/>
    <property type="project" value="TreeGrafter"/>
</dbReference>
<gene>
    <name evidence="8" type="ORF">GSOID_T00001489001</name>
</gene>
<dbReference type="PANTHER" id="PTHR45897:SF4">
    <property type="entry name" value="HIGH-AFFINITY CHOLINE TRANSPORTER 1"/>
    <property type="match status" value="1"/>
</dbReference>
<feature type="transmembrane region" description="Helical" evidence="7">
    <location>
        <begin position="111"/>
        <end position="134"/>
    </location>
</feature>
<protein>
    <submittedName>
        <fullName evidence="8">Uncharacterized protein</fullName>
    </submittedName>
</protein>
<dbReference type="OrthoDB" id="546820at2759"/>
<dbReference type="GO" id="GO:0008292">
    <property type="term" value="P:acetylcholine biosynthetic process"/>
    <property type="evidence" value="ECO:0007669"/>
    <property type="project" value="TreeGrafter"/>
</dbReference>
<keyword evidence="1" id="KW-0813">Transport</keyword>
<evidence type="ECO:0000313" key="8">
    <source>
        <dbReference type="EMBL" id="CBY16351.1"/>
    </source>
</evidence>
<reference evidence="8" key="1">
    <citation type="journal article" date="2010" name="Science">
        <title>Plasticity of animal genome architecture unmasked by rapid evolution of a pelagic tunicate.</title>
        <authorList>
            <person name="Denoeud F."/>
            <person name="Henriet S."/>
            <person name="Mungpakdee S."/>
            <person name="Aury J.M."/>
            <person name="Da Silva C."/>
            <person name="Brinkmann H."/>
            <person name="Mikhaleva J."/>
            <person name="Olsen L.C."/>
            <person name="Jubin C."/>
            <person name="Canestro C."/>
            <person name="Bouquet J.M."/>
            <person name="Danks G."/>
            <person name="Poulain J."/>
            <person name="Campsteijn C."/>
            <person name="Adamski M."/>
            <person name="Cross I."/>
            <person name="Yadetie F."/>
            <person name="Muffato M."/>
            <person name="Louis A."/>
            <person name="Butcher S."/>
            <person name="Tsagkogeorga G."/>
            <person name="Konrad A."/>
            <person name="Singh S."/>
            <person name="Jensen M.F."/>
            <person name="Cong E.H."/>
            <person name="Eikeseth-Otteraa H."/>
            <person name="Noel B."/>
            <person name="Anthouard V."/>
            <person name="Porcel B.M."/>
            <person name="Kachouri-Lafond R."/>
            <person name="Nishino A."/>
            <person name="Ugolini M."/>
            <person name="Chourrout P."/>
            <person name="Nishida H."/>
            <person name="Aasland R."/>
            <person name="Huzurbazar S."/>
            <person name="Westhof E."/>
            <person name="Delsuc F."/>
            <person name="Lehrach H."/>
            <person name="Reinhardt R."/>
            <person name="Weissenbach J."/>
            <person name="Roy S.W."/>
            <person name="Artiguenave F."/>
            <person name="Postlethwait J.H."/>
            <person name="Manak J.R."/>
            <person name="Thompson E.M."/>
            <person name="Jaillon O."/>
            <person name="Du Pasquier L."/>
            <person name="Boudinot P."/>
            <person name="Liberles D.A."/>
            <person name="Volff J.N."/>
            <person name="Philippe H."/>
            <person name="Lenhard B."/>
            <person name="Roest Crollius H."/>
            <person name="Wincker P."/>
            <person name="Chourrout D."/>
        </authorList>
    </citation>
    <scope>NUCLEOTIDE SEQUENCE [LARGE SCALE GENOMIC DNA]</scope>
</reference>
<evidence type="ECO:0000256" key="3">
    <source>
        <dbReference type="ARBA" id="ARBA00023053"/>
    </source>
</evidence>
<organism evidence="8">
    <name type="scientific">Oikopleura dioica</name>
    <name type="common">Tunicate</name>
    <dbReference type="NCBI Taxonomy" id="34765"/>
    <lineage>
        <taxon>Eukaryota</taxon>
        <taxon>Metazoa</taxon>
        <taxon>Chordata</taxon>
        <taxon>Tunicata</taxon>
        <taxon>Appendicularia</taxon>
        <taxon>Copelata</taxon>
        <taxon>Oikopleuridae</taxon>
        <taxon>Oikopleura</taxon>
    </lineage>
</organism>
<dbReference type="InterPro" id="IPR052244">
    <property type="entry name" value="Choline_transporter"/>
</dbReference>
<keyword evidence="7" id="KW-0472">Membrane</keyword>
<evidence type="ECO:0000256" key="5">
    <source>
        <dbReference type="ARBA" id="ARBA00023180"/>
    </source>
</evidence>
<name>E4Y3D6_OIKDI</name>
<keyword evidence="2" id="KW-0769">Symport</keyword>
<dbReference type="InterPro" id="IPR038377">
    <property type="entry name" value="Na/Glc_symporter_sf"/>
</dbReference>
<feature type="transmembrane region" description="Helical" evidence="7">
    <location>
        <begin position="154"/>
        <end position="172"/>
    </location>
</feature>
<evidence type="ECO:0000256" key="1">
    <source>
        <dbReference type="ARBA" id="ARBA00022448"/>
    </source>
</evidence>
<keyword evidence="5" id="KW-0325">Glycoprotein</keyword>
<dbReference type="EMBL" id="FN654114">
    <property type="protein sequence ID" value="CBY16351.1"/>
    <property type="molecule type" value="Genomic_DNA"/>
</dbReference>
<dbReference type="AlphaFoldDB" id="E4Y3D6"/>
<evidence type="ECO:0000256" key="2">
    <source>
        <dbReference type="ARBA" id="ARBA00022847"/>
    </source>
</evidence>
<keyword evidence="4" id="KW-0406">Ion transport</keyword>
<sequence length="206" mass="22682">FTPTVVGYFGLGAVAAAVMSSIDSSMLSGASMLTANIIQEIAEVKGYRITNKVGGYLLKMNIILLSVIATYLSLTFESIYELFHFAGDLVYVLLFPQLTSSLYLKDHVNGFGSVTAFVFGTFVRLLSGEHFLGIPALIKWPGYDESVDYKHPQLFPFKTTIMLLVFAVLLISSKIKSKYLTKNNTKKVVIDEDKPLDPTEKSSSSL</sequence>
<evidence type="ECO:0000256" key="7">
    <source>
        <dbReference type="SAM" id="Phobius"/>
    </source>
</evidence>
<accession>E4Y3D6</accession>
<keyword evidence="6" id="KW-0739">Sodium transport</keyword>
<keyword evidence="3" id="KW-0915">Sodium</keyword>
<feature type="transmembrane region" description="Helical" evidence="7">
    <location>
        <begin position="56"/>
        <end position="76"/>
    </location>
</feature>
<evidence type="ECO:0000256" key="4">
    <source>
        <dbReference type="ARBA" id="ARBA00023065"/>
    </source>
</evidence>